<evidence type="ECO:0008006" key="4">
    <source>
        <dbReference type="Google" id="ProtNLM"/>
    </source>
</evidence>
<keyword evidence="3" id="KW-1185">Reference proteome</keyword>
<proteinExistence type="predicted"/>
<sequence length="124" mass="13497">MAIITGGTVLAAVPASAAPYCASGYHCVFFTYLTGPKHSYFNSDPNFTNDYFTNGAVVNDNVWAASNSSNSGYESHYYRNINYKHLPVLREPRELRQCTAQCLEGPGQFPAASGDDLHPLLLTG</sequence>
<dbReference type="AlphaFoldDB" id="A0A852ZLR4"/>
<comment type="caution">
    <text evidence="2">The sequence shown here is derived from an EMBL/GenBank/DDBJ whole genome shotgun (WGS) entry which is preliminary data.</text>
</comment>
<evidence type="ECO:0000313" key="2">
    <source>
        <dbReference type="EMBL" id="NYH89366.1"/>
    </source>
</evidence>
<organism evidence="2 3">
    <name type="scientific">Actinopolymorpha rutila</name>
    <dbReference type="NCBI Taxonomy" id="446787"/>
    <lineage>
        <taxon>Bacteria</taxon>
        <taxon>Bacillati</taxon>
        <taxon>Actinomycetota</taxon>
        <taxon>Actinomycetes</taxon>
        <taxon>Propionibacteriales</taxon>
        <taxon>Actinopolymorphaceae</taxon>
        <taxon>Actinopolymorpha</taxon>
    </lineage>
</organism>
<evidence type="ECO:0000313" key="3">
    <source>
        <dbReference type="Proteomes" id="UP000579605"/>
    </source>
</evidence>
<keyword evidence="1" id="KW-0732">Signal</keyword>
<evidence type="ECO:0000256" key="1">
    <source>
        <dbReference type="SAM" id="SignalP"/>
    </source>
</evidence>
<feature type="signal peptide" evidence="1">
    <location>
        <begin position="1"/>
        <end position="17"/>
    </location>
</feature>
<name>A0A852ZLR4_9ACTN</name>
<accession>A0A852ZLR4</accession>
<dbReference type="Proteomes" id="UP000579605">
    <property type="component" value="Unassembled WGS sequence"/>
</dbReference>
<reference evidence="2 3" key="1">
    <citation type="submission" date="2020-07" db="EMBL/GenBank/DDBJ databases">
        <title>Sequencing the genomes of 1000 actinobacteria strains.</title>
        <authorList>
            <person name="Klenk H.-P."/>
        </authorList>
    </citation>
    <scope>NUCLEOTIDE SEQUENCE [LARGE SCALE GENOMIC DNA]</scope>
    <source>
        <strain evidence="2 3">DSM 18448</strain>
    </source>
</reference>
<feature type="chain" id="PRO_5032716800" description="Peptidase inhibitor family I36" evidence="1">
    <location>
        <begin position="18"/>
        <end position="124"/>
    </location>
</feature>
<dbReference type="EMBL" id="JACBZH010000001">
    <property type="protein sequence ID" value="NYH89366.1"/>
    <property type="molecule type" value="Genomic_DNA"/>
</dbReference>
<protein>
    <recommendedName>
        <fullName evidence="4">Peptidase inhibitor family I36</fullName>
    </recommendedName>
</protein>
<gene>
    <name evidence="2" type="ORF">F4554_002004</name>
</gene>
<dbReference type="RefSeq" id="WP_179787109.1">
    <property type="nucleotide sequence ID" value="NZ_BAAARR010000008.1"/>
</dbReference>